<dbReference type="InterPro" id="IPR043906">
    <property type="entry name" value="Gfo/Idh/MocA_OxRdtase_bact_C"/>
</dbReference>
<reference evidence="4" key="1">
    <citation type="submission" date="2015-02" db="EMBL/GenBank/DDBJ databases">
        <title>Description and complete genome sequence of the first cultured representative of the subdivision 5 of the Verrucomicrobia phylum.</title>
        <authorList>
            <person name="Spring S."/>
            <person name="Bunk B."/>
            <person name="Sproer C."/>
            <person name="Klenk H.-P."/>
        </authorList>
    </citation>
    <scope>NUCLEOTIDE SEQUENCE [LARGE SCALE GENOMIC DNA]</scope>
    <source>
        <strain evidence="4">L21-Fru-AB</strain>
    </source>
</reference>
<feature type="domain" description="Gfo/Idh/MocA-like oxidoreductase N-terminal" evidence="1">
    <location>
        <begin position="41"/>
        <end position="163"/>
    </location>
</feature>
<organism evidence="3 4">
    <name type="scientific">Kiritimatiella glycovorans</name>
    <dbReference type="NCBI Taxonomy" id="1307763"/>
    <lineage>
        <taxon>Bacteria</taxon>
        <taxon>Pseudomonadati</taxon>
        <taxon>Kiritimatiellota</taxon>
        <taxon>Kiritimatiellia</taxon>
        <taxon>Kiritimatiellales</taxon>
        <taxon>Kiritimatiellaceae</taxon>
        <taxon>Kiritimatiella</taxon>
    </lineage>
</organism>
<dbReference type="InterPro" id="IPR050463">
    <property type="entry name" value="Gfo/Idh/MocA_oxidrdct_glycsds"/>
</dbReference>
<dbReference type="PANTHER" id="PTHR43818:SF5">
    <property type="entry name" value="OXIDOREDUCTASE FAMILY PROTEIN"/>
    <property type="match status" value="1"/>
</dbReference>
<accession>A0A0G3EJU0</accession>
<evidence type="ECO:0000313" key="3">
    <source>
        <dbReference type="EMBL" id="AKJ64394.1"/>
    </source>
</evidence>
<dbReference type="OrthoDB" id="9767999at2"/>
<dbReference type="Gene3D" id="3.40.50.720">
    <property type="entry name" value="NAD(P)-binding Rossmann-like Domain"/>
    <property type="match status" value="1"/>
</dbReference>
<dbReference type="PROSITE" id="PS51318">
    <property type="entry name" value="TAT"/>
    <property type="match status" value="1"/>
</dbReference>
<dbReference type="GO" id="GO:0000166">
    <property type="term" value="F:nucleotide binding"/>
    <property type="evidence" value="ECO:0007669"/>
    <property type="project" value="InterPro"/>
</dbReference>
<sequence length="432" mass="48325">MKTGSVNRRGFVRAGAAVIGAPAIIPAYVLGAEAPSNDIVIAAIGQGGMGRGNTANLMRRRDCRVVAVCDVDPRRRAAGKTMVDNYYGNKDCLATEDYLEIVAREDIDAVMIALPDHWHARAAIDVLRSGKDVYGEKPVARTIREGRAICDAVERYGRIWQTGSWQRSQRNFLIGAEMVHNGVLGEIQRVEVGIPGGVHDSPLVPVTPPPEGFNYERWLGPAPWRPHRALGREGRTMHWNWRWIRDYGAGYLSDWCPHHLDIAHWGMGYDRTGPVKITEARGIFPERGLFNTPGQFYFKAHYADGHIIEVGCPPGMNMGTKWIGERGSIRVNRGGLLEIDPPELRHEYGRGNWKALTRSVNHHENFVRCIRSRRTTVAPAEVGHRTASVALLCEISLLLGRDVHWDPERESILNDPTANAMLGRTYREPWSL</sequence>
<dbReference type="SUPFAM" id="SSF51735">
    <property type="entry name" value="NAD(P)-binding Rossmann-fold domains"/>
    <property type="match status" value="1"/>
</dbReference>
<dbReference type="EMBL" id="CP010904">
    <property type="protein sequence ID" value="AKJ64394.1"/>
    <property type="molecule type" value="Genomic_DNA"/>
</dbReference>
<protein>
    <submittedName>
        <fullName evidence="3">Oxidoreductase domain protein</fullName>
    </submittedName>
</protein>
<name>A0A0G3EJU0_9BACT</name>
<evidence type="ECO:0000313" key="4">
    <source>
        <dbReference type="Proteomes" id="UP000035268"/>
    </source>
</evidence>
<evidence type="ECO:0000259" key="1">
    <source>
        <dbReference type="Pfam" id="PF01408"/>
    </source>
</evidence>
<dbReference type="InterPro" id="IPR000683">
    <property type="entry name" value="Gfo/Idh/MocA-like_OxRdtase_N"/>
</dbReference>
<dbReference type="AlphaFoldDB" id="A0A0G3EJU0"/>
<dbReference type="Pfam" id="PF01408">
    <property type="entry name" value="GFO_IDH_MocA"/>
    <property type="match status" value="1"/>
</dbReference>
<dbReference type="InterPro" id="IPR036291">
    <property type="entry name" value="NAD(P)-bd_dom_sf"/>
</dbReference>
<reference evidence="3 4" key="2">
    <citation type="journal article" date="2016" name="ISME J.">
        <title>Characterization of the first cultured representative of Verrucomicrobia subdivision 5 indicates the proposal of a novel phylum.</title>
        <authorList>
            <person name="Spring S."/>
            <person name="Bunk B."/>
            <person name="Sproer C."/>
            <person name="Schumann P."/>
            <person name="Rohde M."/>
            <person name="Tindall B.J."/>
            <person name="Klenk H.P."/>
        </authorList>
    </citation>
    <scope>NUCLEOTIDE SEQUENCE [LARGE SCALE GENOMIC DNA]</scope>
    <source>
        <strain evidence="3 4">L21-Fru-AB</strain>
    </source>
</reference>
<feature type="domain" description="Gfo/Idh/MocA-like oxidoreductase bacterial type C-terminal" evidence="2">
    <location>
        <begin position="206"/>
        <end position="431"/>
    </location>
</feature>
<evidence type="ECO:0000259" key="2">
    <source>
        <dbReference type="Pfam" id="PF19051"/>
    </source>
</evidence>
<keyword evidence="4" id="KW-1185">Reference proteome</keyword>
<dbReference type="RefSeq" id="WP_052881728.1">
    <property type="nucleotide sequence ID" value="NZ_CP010904.1"/>
</dbReference>
<dbReference type="Pfam" id="PF19051">
    <property type="entry name" value="GFO_IDH_MocA_C2"/>
    <property type="match status" value="1"/>
</dbReference>
<gene>
    <name evidence="3" type="ORF">L21SP4_01144</name>
</gene>
<dbReference type="KEGG" id="vbl:L21SP4_01144"/>
<dbReference type="Proteomes" id="UP000035268">
    <property type="component" value="Chromosome"/>
</dbReference>
<dbReference type="SUPFAM" id="SSF55347">
    <property type="entry name" value="Glyceraldehyde-3-phosphate dehydrogenase-like, C-terminal domain"/>
    <property type="match status" value="1"/>
</dbReference>
<proteinExistence type="predicted"/>
<dbReference type="PANTHER" id="PTHR43818">
    <property type="entry name" value="BCDNA.GH03377"/>
    <property type="match status" value="1"/>
</dbReference>
<dbReference type="Gene3D" id="3.30.360.10">
    <property type="entry name" value="Dihydrodipicolinate Reductase, domain 2"/>
    <property type="match status" value="1"/>
</dbReference>
<dbReference type="STRING" id="1307763.L21SP4_01144"/>
<dbReference type="InterPro" id="IPR006311">
    <property type="entry name" value="TAT_signal"/>
</dbReference>